<dbReference type="PANTHER" id="PTHR32125">
    <property type="entry name" value="2-C-METHYL-D-ERYTHRITOL 4-PHOSPHATE CYTIDYLYLTRANSFERASE, CHLOROPLASTIC"/>
    <property type="match status" value="1"/>
</dbReference>
<feature type="site" description="Positions MEP for the nucleophilic attack" evidence="3">
    <location>
        <position position="206"/>
    </location>
</feature>
<protein>
    <recommendedName>
        <fullName evidence="3">2-C-methyl-D-erythritol 4-phosphate cytidylyltransferase</fullName>
        <ecNumber evidence="3">2.7.7.60</ecNumber>
    </recommendedName>
    <alternativeName>
        <fullName evidence="3">4-diphosphocytidyl-2C-methyl-D-erythritol synthase</fullName>
    </alternativeName>
    <alternativeName>
        <fullName evidence="3">MEP cytidylyltransferase</fullName>
        <shortName evidence="3">MCT</shortName>
    </alternativeName>
</protein>
<sequence length="225" mass="25169">MKYYAIIVAGGSGNRMQNSVPKQFLLLDGIPVLMHTLRAFCRSALNPEILLVLHPSQQAYWAELCKTYHFTLLHQVINGGEQRFHSVENALLTISGEGIVAIHDAVRPLVSTQLIDKSFLIAEEKGNCVAGTTPTDSIRKLTGPDKSVAFNRKEFILVQTPQTFNVNIIKNAYKQSYRDEFTDDASVVEFSGIEIHMIAGERENIKITYPEDLEIATIFLNKKSS</sequence>
<comment type="catalytic activity">
    <reaction evidence="3">
        <text>2-C-methyl-D-erythritol 4-phosphate + CTP + H(+) = 4-CDP-2-C-methyl-D-erythritol + diphosphate</text>
        <dbReference type="Rhea" id="RHEA:13429"/>
        <dbReference type="ChEBI" id="CHEBI:15378"/>
        <dbReference type="ChEBI" id="CHEBI:33019"/>
        <dbReference type="ChEBI" id="CHEBI:37563"/>
        <dbReference type="ChEBI" id="CHEBI:57823"/>
        <dbReference type="ChEBI" id="CHEBI:58262"/>
        <dbReference type="EC" id="2.7.7.60"/>
    </reaction>
</comment>
<evidence type="ECO:0000313" key="5">
    <source>
        <dbReference type="Proteomes" id="UP000293347"/>
    </source>
</evidence>
<dbReference type="Pfam" id="PF01128">
    <property type="entry name" value="IspD"/>
    <property type="match status" value="1"/>
</dbReference>
<comment type="similarity">
    <text evidence="3">Belongs to the IspD/TarI cytidylyltransferase family. IspD subfamily.</text>
</comment>
<dbReference type="Gene3D" id="3.90.550.10">
    <property type="entry name" value="Spore Coat Polysaccharide Biosynthesis Protein SpsA, Chain A"/>
    <property type="match status" value="1"/>
</dbReference>
<dbReference type="SUPFAM" id="SSF53448">
    <property type="entry name" value="Nucleotide-diphospho-sugar transferases"/>
    <property type="match status" value="1"/>
</dbReference>
<keyword evidence="3" id="KW-0414">Isoprene biosynthesis</keyword>
<dbReference type="PANTHER" id="PTHR32125:SF4">
    <property type="entry name" value="2-C-METHYL-D-ERYTHRITOL 4-PHOSPHATE CYTIDYLYLTRANSFERASE, CHLOROPLASTIC"/>
    <property type="match status" value="1"/>
</dbReference>
<gene>
    <name evidence="3" type="primary">ispD</name>
    <name evidence="4" type="ORF">EZ437_12965</name>
</gene>
<proteinExistence type="inferred from homology"/>
<dbReference type="EC" id="2.7.7.60" evidence="3"/>
<dbReference type="RefSeq" id="WP_131596425.1">
    <property type="nucleotide sequence ID" value="NZ_SJSL01000002.1"/>
</dbReference>
<dbReference type="NCBIfam" id="NF001186">
    <property type="entry name" value="PRK00155.2-3"/>
    <property type="match status" value="1"/>
</dbReference>
<dbReference type="InterPro" id="IPR029044">
    <property type="entry name" value="Nucleotide-diphossugar_trans"/>
</dbReference>
<keyword evidence="2 3" id="KW-0548">Nucleotidyltransferase</keyword>
<dbReference type="GO" id="GO:0019288">
    <property type="term" value="P:isopentenyl diphosphate biosynthetic process, methylerythritol 4-phosphate pathway"/>
    <property type="evidence" value="ECO:0007669"/>
    <property type="project" value="UniProtKB-UniRule"/>
</dbReference>
<dbReference type="InterPro" id="IPR050088">
    <property type="entry name" value="IspD/TarI_cytidylyltransf_bact"/>
</dbReference>
<evidence type="ECO:0000256" key="2">
    <source>
        <dbReference type="ARBA" id="ARBA00022695"/>
    </source>
</evidence>
<feature type="site" description="Transition state stabilizer" evidence="3">
    <location>
        <position position="15"/>
    </location>
</feature>
<reference evidence="4 5" key="1">
    <citation type="submission" date="2019-02" db="EMBL/GenBank/DDBJ databases">
        <title>Pedobacter sp. RP-1-14 sp. nov., isolated from Arctic soil.</title>
        <authorList>
            <person name="Dahal R.H."/>
        </authorList>
    </citation>
    <scope>NUCLEOTIDE SEQUENCE [LARGE SCALE GENOMIC DNA]</scope>
    <source>
        <strain evidence="4 5">RP-1-14</strain>
    </source>
</reference>
<dbReference type="NCBIfam" id="TIGR00453">
    <property type="entry name" value="ispD"/>
    <property type="match status" value="1"/>
</dbReference>
<feature type="site" description="Transition state stabilizer" evidence="3">
    <location>
        <position position="22"/>
    </location>
</feature>
<comment type="caution">
    <text evidence="4">The sequence shown here is derived from an EMBL/GenBank/DDBJ whole genome shotgun (WGS) entry which is preliminary data.</text>
</comment>
<comment type="function">
    <text evidence="3">Catalyzes the formation of 4-diphosphocytidyl-2-C-methyl-D-erythritol from CTP and 2-C-methyl-D-erythritol 4-phosphate (MEP).</text>
</comment>
<evidence type="ECO:0000313" key="4">
    <source>
        <dbReference type="EMBL" id="TCD01625.1"/>
    </source>
</evidence>
<dbReference type="FunFam" id="3.90.550.10:FF:000003">
    <property type="entry name" value="2-C-methyl-D-erythritol 4-phosphate cytidylyltransferase"/>
    <property type="match status" value="1"/>
</dbReference>
<dbReference type="InterPro" id="IPR001228">
    <property type="entry name" value="IspD"/>
</dbReference>
<evidence type="ECO:0000256" key="3">
    <source>
        <dbReference type="HAMAP-Rule" id="MF_00108"/>
    </source>
</evidence>
<keyword evidence="1 3" id="KW-0808">Transferase</keyword>
<feature type="site" description="Positions MEP for the nucleophilic attack" evidence="3">
    <location>
        <position position="152"/>
    </location>
</feature>
<dbReference type="InterPro" id="IPR034683">
    <property type="entry name" value="IspD/TarI"/>
</dbReference>
<dbReference type="Proteomes" id="UP000293347">
    <property type="component" value="Unassembled WGS sequence"/>
</dbReference>
<keyword evidence="5" id="KW-1185">Reference proteome</keyword>
<evidence type="ECO:0000256" key="1">
    <source>
        <dbReference type="ARBA" id="ARBA00022679"/>
    </source>
</evidence>
<dbReference type="OrthoDB" id="9806837at2"/>
<accession>A0A4R0NQN9</accession>
<dbReference type="AlphaFoldDB" id="A0A4R0NQN9"/>
<dbReference type="CDD" id="cd02516">
    <property type="entry name" value="CDP-ME_synthetase"/>
    <property type="match status" value="1"/>
</dbReference>
<comment type="pathway">
    <text evidence="3">Isoprenoid biosynthesis; isopentenyl diphosphate biosynthesis via DXP pathway; isopentenyl diphosphate from 1-deoxy-D-xylulose 5-phosphate: step 2/6.</text>
</comment>
<dbReference type="EMBL" id="SJSL01000002">
    <property type="protein sequence ID" value="TCD01625.1"/>
    <property type="molecule type" value="Genomic_DNA"/>
</dbReference>
<name>A0A4R0NQN9_9SPHI</name>
<dbReference type="UniPathway" id="UPA00056">
    <property type="reaction ID" value="UER00093"/>
</dbReference>
<dbReference type="HAMAP" id="MF_00108">
    <property type="entry name" value="IspD"/>
    <property type="match status" value="1"/>
</dbReference>
<dbReference type="GO" id="GO:0050518">
    <property type="term" value="F:2-C-methyl-D-erythritol 4-phosphate cytidylyltransferase activity"/>
    <property type="evidence" value="ECO:0007669"/>
    <property type="project" value="UniProtKB-UniRule"/>
</dbReference>
<organism evidence="4 5">
    <name type="scientific">Pedobacter psychroterrae</name>
    <dbReference type="NCBI Taxonomy" id="2530453"/>
    <lineage>
        <taxon>Bacteria</taxon>
        <taxon>Pseudomonadati</taxon>
        <taxon>Bacteroidota</taxon>
        <taxon>Sphingobacteriia</taxon>
        <taxon>Sphingobacteriales</taxon>
        <taxon>Sphingobacteriaceae</taxon>
        <taxon>Pedobacter</taxon>
    </lineage>
</organism>